<dbReference type="AlphaFoldDB" id="A0A0K2SWC7"/>
<sequence>MTVDLALNQNVVYYFEKKKKTNSIINLTFQMDTFKTFGGWRNYIHVLLKKHVSSFNSLYIRKKYKLNEKMIL</sequence>
<dbReference type="EMBL" id="HACA01000693">
    <property type="protein sequence ID" value="CDW18054.1"/>
    <property type="molecule type" value="Transcribed_RNA"/>
</dbReference>
<reference evidence="1" key="1">
    <citation type="submission" date="2014-05" db="EMBL/GenBank/DDBJ databases">
        <authorList>
            <person name="Chronopoulou M."/>
        </authorList>
    </citation>
    <scope>NUCLEOTIDE SEQUENCE</scope>
    <source>
        <tissue evidence="1">Whole organism</tissue>
    </source>
</reference>
<protein>
    <submittedName>
        <fullName evidence="1">Uncharacterized protein</fullName>
    </submittedName>
</protein>
<accession>A0A0K2SWC7</accession>
<name>A0A0K2SWC7_LEPSM</name>
<proteinExistence type="predicted"/>
<evidence type="ECO:0000313" key="1">
    <source>
        <dbReference type="EMBL" id="CDW18054.1"/>
    </source>
</evidence>
<organism evidence="1">
    <name type="scientific">Lepeophtheirus salmonis</name>
    <name type="common">Salmon louse</name>
    <name type="synonym">Caligus salmonis</name>
    <dbReference type="NCBI Taxonomy" id="72036"/>
    <lineage>
        <taxon>Eukaryota</taxon>
        <taxon>Metazoa</taxon>
        <taxon>Ecdysozoa</taxon>
        <taxon>Arthropoda</taxon>
        <taxon>Crustacea</taxon>
        <taxon>Multicrustacea</taxon>
        <taxon>Hexanauplia</taxon>
        <taxon>Copepoda</taxon>
        <taxon>Siphonostomatoida</taxon>
        <taxon>Caligidae</taxon>
        <taxon>Lepeophtheirus</taxon>
    </lineage>
</organism>